<dbReference type="AlphaFoldDB" id="A0A8X6KD67"/>
<proteinExistence type="predicted"/>
<protein>
    <submittedName>
        <fullName evidence="1">Uncharacterized protein</fullName>
    </submittedName>
</protein>
<gene>
    <name evidence="1" type="ORF">TNCT_430641</name>
</gene>
<name>A0A8X6KD67_TRICU</name>
<keyword evidence="2" id="KW-1185">Reference proteome</keyword>
<reference evidence="1" key="1">
    <citation type="submission" date="2020-07" db="EMBL/GenBank/DDBJ databases">
        <title>Multicomponent nature underlies the extraordinary mechanical properties of spider dragline silk.</title>
        <authorList>
            <person name="Kono N."/>
            <person name="Nakamura H."/>
            <person name="Mori M."/>
            <person name="Yoshida Y."/>
            <person name="Ohtoshi R."/>
            <person name="Malay A.D."/>
            <person name="Moran D.A.P."/>
            <person name="Tomita M."/>
            <person name="Numata K."/>
            <person name="Arakawa K."/>
        </authorList>
    </citation>
    <scope>NUCLEOTIDE SEQUENCE</scope>
</reference>
<sequence length="145" mass="17105">MYRTYKDKMKGYFDCDKLGIHAIPFSASPHQYSTEKDFVTRFILPPPPLFHSSLPVYSKSRDDRRLRRGRRKKEGTQRSVRSLFTSYFVISRDERGRRRPPSKKDLRWSVAFPSRGARQTRLGPRPHADNCWMDIGCYFSLGEKL</sequence>
<evidence type="ECO:0000313" key="2">
    <source>
        <dbReference type="Proteomes" id="UP000887116"/>
    </source>
</evidence>
<organism evidence="1 2">
    <name type="scientific">Trichonephila clavata</name>
    <name type="common">Joro spider</name>
    <name type="synonym">Nephila clavata</name>
    <dbReference type="NCBI Taxonomy" id="2740835"/>
    <lineage>
        <taxon>Eukaryota</taxon>
        <taxon>Metazoa</taxon>
        <taxon>Ecdysozoa</taxon>
        <taxon>Arthropoda</taxon>
        <taxon>Chelicerata</taxon>
        <taxon>Arachnida</taxon>
        <taxon>Araneae</taxon>
        <taxon>Araneomorphae</taxon>
        <taxon>Entelegynae</taxon>
        <taxon>Araneoidea</taxon>
        <taxon>Nephilidae</taxon>
        <taxon>Trichonephila</taxon>
    </lineage>
</organism>
<dbReference type="EMBL" id="BMAO01030748">
    <property type="protein sequence ID" value="GFQ70069.1"/>
    <property type="molecule type" value="Genomic_DNA"/>
</dbReference>
<comment type="caution">
    <text evidence="1">The sequence shown here is derived from an EMBL/GenBank/DDBJ whole genome shotgun (WGS) entry which is preliminary data.</text>
</comment>
<evidence type="ECO:0000313" key="1">
    <source>
        <dbReference type="EMBL" id="GFQ70069.1"/>
    </source>
</evidence>
<accession>A0A8X6KD67</accession>
<dbReference type="Proteomes" id="UP000887116">
    <property type="component" value="Unassembled WGS sequence"/>
</dbReference>